<feature type="region of interest" description="Disordered" evidence="1">
    <location>
        <begin position="48"/>
        <end position="77"/>
    </location>
</feature>
<sequence>MIHPIRPPPSIDTVRFEPYGLISSVFPPPEKTLQRLQNIANKTLGIELRPMGTGNSHEPDQDPEIKFMERAGPSHDPELDELERMVKELKMAIEEPIGLRNAPQAPESLASHTRTWKSTLRKRGS</sequence>
<dbReference type="EMBL" id="HF935261">
    <property type="protein sequence ID" value="CCX05572.1"/>
    <property type="molecule type" value="Genomic_DNA"/>
</dbReference>
<proteinExistence type="predicted"/>
<feature type="region of interest" description="Disordered" evidence="1">
    <location>
        <begin position="97"/>
        <end position="125"/>
    </location>
</feature>
<protein>
    <submittedName>
        <fullName evidence="2">Uncharacterized protein</fullName>
    </submittedName>
</protein>
<gene>
    <name evidence="2" type="ORF">PCON_05159</name>
</gene>
<keyword evidence="3" id="KW-1185">Reference proteome</keyword>
<dbReference type="Proteomes" id="UP000018144">
    <property type="component" value="Unassembled WGS sequence"/>
</dbReference>
<organism evidence="2 3">
    <name type="scientific">Pyronema omphalodes (strain CBS 100304)</name>
    <name type="common">Pyronema confluens</name>
    <dbReference type="NCBI Taxonomy" id="1076935"/>
    <lineage>
        <taxon>Eukaryota</taxon>
        <taxon>Fungi</taxon>
        <taxon>Dikarya</taxon>
        <taxon>Ascomycota</taxon>
        <taxon>Pezizomycotina</taxon>
        <taxon>Pezizomycetes</taxon>
        <taxon>Pezizales</taxon>
        <taxon>Pyronemataceae</taxon>
        <taxon>Pyronema</taxon>
    </lineage>
</organism>
<accession>U4KW17</accession>
<evidence type="ECO:0000313" key="2">
    <source>
        <dbReference type="EMBL" id="CCX05572.1"/>
    </source>
</evidence>
<name>U4KW17_PYROM</name>
<feature type="compositionally biased region" description="Basic and acidic residues" evidence="1">
    <location>
        <begin position="57"/>
        <end position="77"/>
    </location>
</feature>
<evidence type="ECO:0000256" key="1">
    <source>
        <dbReference type="SAM" id="MobiDB-lite"/>
    </source>
</evidence>
<reference evidence="2 3" key="1">
    <citation type="journal article" date="2013" name="PLoS Genet.">
        <title>The genome and development-dependent transcriptomes of Pyronema confluens: a window into fungal evolution.</title>
        <authorList>
            <person name="Traeger S."/>
            <person name="Altegoer F."/>
            <person name="Freitag M."/>
            <person name="Gabaldon T."/>
            <person name="Kempken F."/>
            <person name="Kumar A."/>
            <person name="Marcet-Houben M."/>
            <person name="Poggeler S."/>
            <person name="Stajich J.E."/>
            <person name="Nowrousian M."/>
        </authorList>
    </citation>
    <scope>NUCLEOTIDE SEQUENCE [LARGE SCALE GENOMIC DNA]</scope>
    <source>
        <strain evidence="3">CBS 100304</strain>
        <tissue evidence="2">Vegetative mycelium</tissue>
    </source>
</reference>
<evidence type="ECO:0000313" key="3">
    <source>
        <dbReference type="Proteomes" id="UP000018144"/>
    </source>
</evidence>
<dbReference type="AlphaFoldDB" id="U4KW17"/>